<accession>A0ABQ3YTC4</accession>
<organism evidence="3 4">
    <name type="scientific">Paractinoplanes durhamensis</name>
    <dbReference type="NCBI Taxonomy" id="113563"/>
    <lineage>
        <taxon>Bacteria</taxon>
        <taxon>Bacillati</taxon>
        <taxon>Actinomycetota</taxon>
        <taxon>Actinomycetes</taxon>
        <taxon>Micromonosporales</taxon>
        <taxon>Micromonosporaceae</taxon>
        <taxon>Paractinoplanes</taxon>
    </lineage>
</organism>
<keyword evidence="3" id="KW-0547">Nucleotide-binding</keyword>
<keyword evidence="4" id="KW-1185">Reference proteome</keyword>
<dbReference type="PANTHER" id="PTHR46082">
    <property type="entry name" value="ATP/GTP-BINDING PROTEIN-RELATED"/>
    <property type="match status" value="1"/>
</dbReference>
<evidence type="ECO:0000313" key="3">
    <source>
        <dbReference type="EMBL" id="GIE00822.1"/>
    </source>
</evidence>
<evidence type="ECO:0000313" key="4">
    <source>
        <dbReference type="Proteomes" id="UP000637628"/>
    </source>
</evidence>
<dbReference type="SUPFAM" id="SSF52200">
    <property type="entry name" value="Toll/Interleukin receptor TIR domain"/>
    <property type="match status" value="1"/>
</dbReference>
<dbReference type="Pfam" id="PF00931">
    <property type="entry name" value="NB-ARC"/>
    <property type="match status" value="1"/>
</dbReference>
<name>A0ABQ3YTC4_9ACTN</name>
<gene>
    <name evidence="3" type="ORF">Adu01nite_21720</name>
</gene>
<evidence type="ECO:0000259" key="2">
    <source>
        <dbReference type="Pfam" id="PF13676"/>
    </source>
</evidence>
<dbReference type="InterPro" id="IPR053137">
    <property type="entry name" value="NLR-like"/>
</dbReference>
<proteinExistence type="predicted"/>
<keyword evidence="3" id="KW-0067">ATP-binding</keyword>
<dbReference type="InterPro" id="IPR002182">
    <property type="entry name" value="NB-ARC"/>
</dbReference>
<evidence type="ECO:0000259" key="1">
    <source>
        <dbReference type="Pfam" id="PF00931"/>
    </source>
</evidence>
<dbReference type="SUPFAM" id="SSF52540">
    <property type="entry name" value="P-loop containing nucleoside triphosphate hydrolases"/>
    <property type="match status" value="1"/>
</dbReference>
<dbReference type="RefSeq" id="WP_203726442.1">
    <property type="nucleotide sequence ID" value="NZ_BAAATX010000003.1"/>
</dbReference>
<dbReference type="SUPFAM" id="SSF48452">
    <property type="entry name" value="TPR-like"/>
    <property type="match status" value="4"/>
</dbReference>
<sequence>MRVFVSYAGPDRPWAEWAAQQLEHAGLTVELDAWDWATGDNFVLRMSDALARADLVLALLSPAYFARDAFTADEWTAVLAERRRLVPVRVAEVTPPPVLRPLLIRDLFGRPAEQARLALLEAVSGPARPTEAVPFPGGGPRVPGSLPSVWNVRRRNPAFTGRGPELARLRERLCSGERALVQALHGIGGVGKTELAVEYAHLFGNEYDLVWWVPSEQPELIGDHLATLAATAGLVQAGTPTPDSVEQLWAYLRGRPRWLLIFDNAEDRDDLIPWLPDGPGHLIVTSRNPGWADVAQPVGLDVFTRDESTTLLQAQLPGLDEESANRLAAALGDLPLAIGQAAGLLAETGIGAGLYLSELERHAAGLLRDGRPPAGYPVPLAAAIALSAQRLAEVDAAAAQLLDMCAHLGPEPIPTDLFTDHPELLAPPLAEVVSTPLTFGRTVGVLGRFGLVRITEAGPVLHRLTQAVLRDLDTDATAHGNTVEQLLIAAQPADANNPDWWPRWAQLLPHILARDPATTDNLELGWAANAAVWHLLVRGDTRTALSLAEHLHAAWTERRGPDDRTALGVANTIANIYRRLGRLQDARRLNEDTLARLRRLLGDDDQDTLGSAGHLALLLAEMGEREPARVLSEDTLARLRRTLGDDHPDTINFGNNLALLLLEMGQRDRARQLDEDLLQRRRRLFGEDHPATLDSVGNLALVLREFGEFELARQLNEDMLARRRRVLGDDHPDTLLAATNLAASLRDVGENERALELAEDTLPRRRRVSGDEHPHTLMAFTNLANLLRDNGEFERARKLEEDTFARSRRVLGDDHPVTLTSAANLAQVLHELGESARARELDEDILARRRRVLGPDHMHTLAAAVQLSIDLSNDGEHARARELDEDILARLRRVRGEDDPDTLSGARNLALDLTALGEYQLARELDDEILARQRRVLGEDHPETLSAARNLAVDLTSLGEHALARDLDRDILARRRRVLGDDHPDTLQSVDDLAFDLERLHEES</sequence>
<dbReference type="GO" id="GO:0005524">
    <property type="term" value="F:ATP binding"/>
    <property type="evidence" value="ECO:0007669"/>
    <property type="project" value="UniProtKB-KW"/>
</dbReference>
<dbReference type="InterPro" id="IPR027417">
    <property type="entry name" value="P-loop_NTPase"/>
</dbReference>
<reference evidence="3 4" key="1">
    <citation type="submission" date="2021-01" db="EMBL/GenBank/DDBJ databases">
        <title>Whole genome shotgun sequence of Actinoplanes durhamensis NBRC 14914.</title>
        <authorList>
            <person name="Komaki H."/>
            <person name="Tamura T."/>
        </authorList>
    </citation>
    <scope>NUCLEOTIDE SEQUENCE [LARGE SCALE GENOMIC DNA]</scope>
    <source>
        <strain evidence="3 4">NBRC 14914</strain>
    </source>
</reference>
<dbReference type="Gene3D" id="1.25.40.10">
    <property type="entry name" value="Tetratricopeptide repeat domain"/>
    <property type="match status" value="3"/>
</dbReference>
<dbReference type="NCBIfam" id="NF040586">
    <property type="entry name" value="FxSxx_TPR"/>
    <property type="match status" value="1"/>
</dbReference>
<dbReference type="Gene3D" id="3.40.50.10140">
    <property type="entry name" value="Toll/interleukin-1 receptor homology (TIR) domain"/>
    <property type="match status" value="1"/>
</dbReference>
<dbReference type="Pfam" id="PF13676">
    <property type="entry name" value="TIR_2"/>
    <property type="match status" value="1"/>
</dbReference>
<dbReference type="InterPro" id="IPR011990">
    <property type="entry name" value="TPR-like_helical_dom_sf"/>
</dbReference>
<dbReference type="Gene3D" id="3.40.50.300">
    <property type="entry name" value="P-loop containing nucleotide triphosphate hydrolases"/>
    <property type="match status" value="1"/>
</dbReference>
<comment type="caution">
    <text evidence="3">The sequence shown here is derived from an EMBL/GenBank/DDBJ whole genome shotgun (WGS) entry which is preliminary data.</text>
</comment>
<feature type="domain" description="TIR" evidence="2">
    <location>
        <begin position="3"/>
        <end position="114"/>
    </location>
</feature>
<feature type="domain" description="NB-ARC" evidence="1">
    <location>
        <begin position="167"/>
        <end position="314"/>
    </location>
</feature>
<protein>
    <submittedName>
        <fullName evidence="3">ATP-binding protein</fullName>
    </submittedName>
</protein>
<dbReference type="PANTHER" id="PTHR46082:SF6">
    <property type="entry name" value="AAA+ ATPASE DOMAIN-CONTAINING PROTEIN-RELATED"/>
    <property type="match status" value="1"/>
</dbReference>
<dbReference type="Proteomes" id="UP000637628">
    <property type="component" value="Unassembled WGS sequence"/>
</dbReference>
<dbReference type="InterPro" id="IPR035897">
    <property type="entry name" value="Toll_tir_struct_dom_sf"/>
</dbReference>
<dbReference type="EMBL" id="BOML01000019">
    <property type="protein sequence ID" value="GIE00822.1"/>
    <property type="molecule type" value="Genomic_DNA"/>
</dbReference>
<dbReference type="Pfam" id="PF13374">
    <property type="entry name" value="TPR_10"/>
    <property type="match status" value="4"/>
</dbReference>
<dbReference type="Pfam" id="PF13424">
    <property type="entry name" value="TPR_12"/>
    <property type="match status" value="3"/>
</dbReference>
<dbReference type="InterPro" id="IPR000157">
    <property type="entry name" value="TIR_dom"/>
</dbReference>